<dbReference type="PANTHER" id="PTHR11607:SF3">
    <property type="entry name" value="LYSOSOMAL ALPHA-MANNOSIDASE"/>
    <property type="match status" value="1"/>
</dbReference>
<dbReference type="Gene3D" id="1.20.1270.50">
    <property type="entry name" value="Glycoside hydrolase family 38, central domain"/>
    <property type="match status" value="2"/>
</dbReference>
<dbReference type="InterPro" id="IPR013780">
    <property type="entry name" value="Glyco_hydro_b"/>
</dbReference>
<dbReference type="GO" id="GO:0030246">
    <property type="term" value="F:carbohydrate binding"/>
    <property type="evidence" value="ECO:0007669"/>
    <property type="project" value="InterPro"/>
</dbReference>
<dbReference type="GO" id="GO:0046872">
    <property type="term" value="F:metal ion binding"/>
    <property type="evidence" value="ECO:0007669"/>
    <property type="project" value="UniProtKB-KW"/>
</dbReference>
<reference evidence="9 10" key="1">
    <citation type="submission" date="2018-08" db="EMBL/GenBank/DDBJ databases">
        <title>Aphanomyces genome sequencing and annotation.</title>
        <authorList>
            <person name="Minardi D."/>
            <person name="Oidtmann B."/>
            <person name="Van Der Giezen M."/>
            <person name="Studholme D.J."/>
        </authorList>
    </citation>
    <scope>NUCLEOTIDE SEQUENCE [LARGE SCALE GENOMIC DNA]</scope>
    <source>
        <strain evidence="9 10">NJM0002</strain>
    </source>
</reference>
<dbReference type="AlphaFoldDB" id="A0A418AIY7"/>
<comment type="caution">
    <text evidence="9">The sequence shown here is derived from an EMBL/GenBank/DDBJ whole genome shotgun (WGS) entry which is preliminary data.</text>
</comment>
<keyword evidence="5" id="KW-0862">Zinc</keyword>
<evidence type="ECO:0000256" key="5">
    <source>
        <dbReference type="ARBA" id="ARBA00022833"/>
    </source>
</evidence>
<evidence type="ECO:0000256" key="7">
    <source>
        <dbReference type="SAM" id="SignalP"/>
    </source>
</evidence>
<name>A0A418AIY7_9STRA</name>
<accession>A0A418AIY7</accession>
<dbReference type="InterPro" id="IPR027291">
    <property type="entry name" value="Glyco_hydro_38_N_sf"/>
</dbReference>
<proteinExistence type="inferred from homology"/>
<dbReference type="InterPro" id="IPR037094">
    <property type="entry name" value="Glyco_hydro_38_cen_sf"/>
</dbReference>
<evidence type="ECO:0000256" key="4">
    <source>
        <dbReference type="ARBA" id="ARBA00022801"/>
    </source>
</evidence>
<evidence type="ECO:0000256" key="3">
    <source>
        <dbReference type="ARBA" id="ARBA00022723"/>
    </source>
</evidence>
<dbReference type="InterPro" id="IPR050843">
    <property type="entry name" value="Glycosyl_Hydrlase_38"/>
</dbReference>
<comment type="similarity">
    <text evidence="2">Belongs to the glycosyl hydrolase 38 family.</text>
</comment>
<dbReference type="InterPro" id="IPR011330">
    <property type="entry name" value="Glyco_hydro/deAcase_b/a-brl"/>
</dbReference>
<dbReference type="SUPFAM" id="SSF88713">
    <property type="entry name" value="Glycoside hydrolase/deacetylase"/>
    <property type="match status" value="2"/>
</dbReference>
<dbReference type="Pfam" id="PF01074">
    <property type="entry name" value="Glyco_hydro_38N"/>
    <property type="match status" value="1"/>
</dbReference>
<feature type="signal peptide" evidence="7">
    <location>
        <begin position="1"/>
        <end position="21"/>
    </location>
</feature>
<dbReference type="Gene3D" id="3.20.110.10">
    <property type="entry name" value="Glycoside hydrolase 38, N terminal domain"/>
    <property type="match status" value="2"/>
</dbReference>
<feature type="chain" id="PRO_5040807002" description="Glycoside hydrolase family 38 central domain-containing protein" evidence="7">
    <location>
        <begin position="22"/>
        <end position="1019"/>
    </location>
</feature>
<gene>
    <name evidence="9" type="ORF">DYB32_009223</name>
</gene>
<evidence type="ECO:0000259" key="8">
    <source>
        <dbReference type="SMART" id="SM00872"/>
    </source>
</evidence>
<dbReference type="InterPro" id="IPR011013">
    <property type="entry name" value="Gal_mutarotase_sf_dom"/>
</dbReference>
<dbReference type="SUPFAM" id="SSF74650">
    <property type="entry name" value="Galactose mutarotase-like"/>
    <property type="match status" value="1"/>
</dbReference>
<dbReference type="Proteomes" id="UP000285060">
    <property type="component" value="Unassembled WGS sequence"/>
</dbReference>
<keyword evidence="6" id="KW-0326">Glycosidase</keyword>
<sequence>MVHVWAIAAAFASTTLTFVHSISLQSCGHWTPDFPTDRHYNTTHTISKDKLNVHLIPHTHDDPGWLLTVDQYFTQEVDYILDTVVTELQKDPNRHFMYVEQAFFQRWWREQTKETKQLVKHLVKKGQLDLSANGGWVMHDEATPHYTTMLDQTAFGHKFLLDEFGVIPRIGWQIDPFGHSATQGSLLSAGIGFDALYFARMDYQDYDHRKNNQDLGTAISISFCQQTPATFSVPFLLLRRVHVEGIRLSQRVCLYRAKPWLFLAWCAGMIQDGYGAPDGFSFGDQEPIKDDPYLHDNNVCNKVKRFVQVSLERARHTKGNHIFWPMGMDMEYQNAVKWFKNMDKLIHYGNQEGQINIVYSTLGKYTDLKLQDKSIQWTIKTDDFFPYANEPFGYWYAHNAAEGVQRVVRHPSLSMTPPMTSFLTACRSGYFSSRPALKKYVRTANGLLQFVRHLEVWARVSHTSVHHLAATVGLSLHHDGISGTEKQLVAEDYALRLAEGVASATAQLEHLLQAPVELCFLANVSVCNRTTSGDSFSFIVYNHLTSVHTYTVSLPVRATHAVVTLSNGTAVPSAVVPFVAVYGKAALAHAAPNSLVVEATVPPLSWLVYHVVSGSASTPRARARAWTTSSAPSIVTTSNEFVAVEINTETGSLVSLTNKRTKTKLAVSSALLYYQAFAKSDVSFSSGAYVLHPNTSAVHAVPPVTSFDCHTHSSAVVASCVFRFGTWGTLEYKLARFAMSVEIEWTRVRDHRDTWNLTLHNDEEKVAANYVPITIATYLRDASTQFNVVTDRAHGASSLKDGAFVMVHRRLLQDDHKGVNECLNETETVGAYRALDLNGNKQTQGLTVRGTVAISVGPLDAAVEILRTDMHQRYLAPLVALTAYNESLAPPPRSTWAARLPPNVGLTSLEVKSSRCLRLRLTHLFAIHEHTVWSTPATVDFAKLLNGHFATFHVSEISLTHNRVIQDVAASAVVLDAMQVRAFEVCDGHHRRASKVFEARVADIATVGAMVDGSALPGF</sequence>
<dbReference type="Pfam" id="PF09261">
    <property type="entry name" value="Alpha-mann_mid"/>
    <property type="match status" value="1"/>
</dbReference>
<dbReference type="VEuPathDB" id="FungiDB:H310_01795"/>
<keyword evidence="10" id="KW-1185">Reference proteome</keyword>
<keyword evidence="3" id="KW-0479">Metal-binding</keyword>
<evidence type="ECO:0000313" key="9">
    <source>
        <dbReference type="EMBL" id="RHY23358.1"/>
    </source>
</evidence>
<dbReference type="Gene3D" id="2.60.40.1180">
    <property type="entry name" value="Golgi alpha-mannosidase II"/>
    <property type="match status" value="1"/>
</dbReference>
<evidence type="ECO:0000256" key="1">
    <source>
        <dbReference type="ARBA" id="ARBA00001947"/>
    </source>
</evidence>
<dbReference type="SUPFAM" id="SSF88688">
    <property type="entry name" value="Families 57/38 glycoside transferase middle domain"/>
    <property type="match status" value="1"/>
</dbReference>
<dbReference type="GO" id="GO:0004559">
    <property type="term" value="F:alpha-mannosidase activity"/>
    <property type="evidence" value="ECO:0007669"/>
    <property type="project" value="InterPro"/>
</dbReference>
<dbReference type="SMART" id="SM00872">
    <property type="entry name" value="Alpha-mann_mid"/>
    <property type="match status" value="1"/>
</dbReference>
<feature type="domain" description="Glycoside hydrolase family 38 central" evidence="8">
    <location>
        <begin position="427"/>
        <end position="497"/>
    </location>
</feature>
<comment type="cofactor">
    <cofactor evidence="1">
        <name>Zn(2+)</name>
        <dbReference type="ChEBI" id="CHEBI:29105"/>
    </cofactor>
</comment>
<protein>
    <recommendedName>
        <fullName evidence="8">Glycoside hydrolase family 38 central domain-containing protein</fullName>
    </recommendedName>
</protein>
<evidence type="ECO:0000256" key="2">
    <source>
        <dbReference type="ARBA" id="ARBA00009792"/>
    </source>
</evidence>
<dbReference type="InterPro" id="IPR000602">
    <property type="entry name" value="Glyco_hydro_38_N"/>
</dbReference>
<dbReference type="Gene3D" id="2.70.98.30">
    <property type="entry name" value="Golgi alpha-mannosidase II, domain 4"/>
    <property type="match status" value="2"/>
</dbReference>
<dbReference type="CDD" id="cd10810">
    <property type="entry name" value="GH38N_AMII_LAM_like"/>
    <property type="match status" value="1"/>
</dbReference>
<dbReference type="PANTHER" id="PTHR11607">
    <property type="entry name" value="ALPHA-MANNOSIDASE"/>
    <property type="match status" value="1"/>
</dbReference>
<dbReference type="GO" id="GO:0006013">
    <property type="term" value="P:mannose metabolic process"/>
    <property type="evidence" value="ECO:0007669"/>
    <property type="project" value="InterPro"/>
</dbReference>
<evidence type="ECO:0000313" key="10">
    <source>
        <dbReference type="Proteomes" id="UP000285060"/>
    </source>
</evidence>
<organism evidence="9 10">
    <name type="scientific">Aphanomyces invadans</name>
    <dbReference type="NCBI Taxonomy" id="157072"/>
    <lineage>
        <taxon>Eukaryota</taxon>
        <taxon>Sar</taxon>
        <taxon>Stramenopiles</taxon>
        <taxon>Oomycota</taxon>
        <taxon>Saprolegniomycetes</taxon>
        <taxon>Saprolegniales</taxon>
        <taxon>Verrucalvaceae</taxon>
        <taxon>Aphanomyces</taxon>
    </lineage>
</organism>
<dbReference type="InterPro" id="IPR015341">
    <property type="entry name" value="Glyco_hydro_38_cen"/>
</dbReference>
<dbReference type="InterPro" id="IPR028995">
    <property type="entry name" value="Glyco_hydro_57/38_cen_sf"/>
</dbReference>
<keyword evidence="7" id="KW-0732">Signal</keyword>
<dbReference type="EMBL" id="QUSY01001853">
    <property type="protein sequence ID" value="RHY23358.1"/>
    <property type="molecule type" value="Genomic_DNA"/>
</dbReference>
<keyword evidence="4" id="KW-0378">Hydrolase</keyword>
<evidence type="ECO:0000256" key="6">
    <source>
        <dbReference type="ARBA" id="ARBA00023295"/>
    </source>
</evidence>
<dbReference type="Gene3D" id="2.60.40.1360">
    <property type="match status" value="1"/>
</dbReference>